<dbReference type="Proteomes" id="UP000265618">
    <property type="component" value="Unassembled WGS sequence"/>
</dbReference>
<dbReference type="EMBL" id="BDIP01003407">
    <property type="protein sequence ID" value="GIQ87667.1"/>
    <property type="molecule type" value="Genomic_DNA"/>
</dbReference>
<proteinExistence type="predicted"/>
<evidence type="ECO:0000313" key="4">
    <source>
        <dbReference type="Proteomes" id="UP000265618"/>
    </source>
</evidence>
<organism evidence="3 4">
    <name type="scientific">Kipferlia bialata</name>
    <dbReference type="NCBI Taxonomy" id="797122"/>
    <lineage>
        <taxon>Eukaryota</taxon>
        <taxon>Metamonada</taxon>
        <taxon>Carpediemonas-like organisms</taxon>
        <taxon>Kipferlia</taxon>
    </lineage>
</organism>
<feature type="coiled-coil region" evidence="1">
    <location>
        <begin position="21"/>
        <end position="48"/>
    </location>
</feature>
<dbReference type="InterPro" id="IPR027417">
    <property type="entry name" value="P-loop_NTPase"/>
</dbReference>
<evidence type="ECO:0000313" key="3">
    <source>
        <dbReference type="EMBL" id="GIQ87667.1"/>
    </source>
</evidence>
<protein>
    <submittedName>
        <fullName evidence="3">Uncharacterized protein</fullName>
    </submittedName>
</protein>
<dbReference type="Gene3D" id="3.40.50.300">
    <property type="entry name" value="P-loop containing nucleotide triphosphate hydrolases"/>
    <property type="match status" value="1"/>
</dbReference>
<name>A0A9K3D4A3_9EUKA</name>
<evidence type="ECO:0000256" key="2">
    <source>
        <dbReference type="SAM" id="MobiDB-lite"/>
    </source>
</evidence>
<comment type="caution">
    <text evidence="3">The sequence shown here is derived from an EMBL/GenBank/DDBJ whole genome shotgun (WGS) entry which is preliminary data.</text>
</comment>
<dbReference type="SUPFAM" id="SSF52540">
    <property type="entry name" value="P-loop containing nucleoside triphosphate hydrolases"/>
    <property type="match status" value="1"/>
</dbReference>
<evidence type="ECO:0000256" key="1">
    <source>
        <dbReference type="SAM" id="Coils"/>
    </source>
</evidence>
<gene>
    <name evidence="3" type="ORF">KIPB_009756</name>
</gene>
<keyword evidence="1" id="KW-0175">Coiled coil</keyword>
<keyword evidence="4" id="KW-1185">Reference proteome</keyword>
<reference evidence="3 4" key="1">
    <citation type="journal article" date="2018" name="PLoS ONE">
        <title>The draft genome of Kipferlia bialata reveals reductive genome evolution in fornicate parasites.</title>
        <authorList>
            <person name="Tanifuji G."/>
            <person name="Takabayashi S."/>
            <person name="Kume K."/>
            <person name="Takagi M."/>
            <person name="Nakayama T."/>
            <person name="Kamikawa R."/>
            <person name="Inagaki Y."/>
            <person name="Hashimoto T."/>
        </authorList>
    </citation>
    <scope>NUCLEOTIDE SEQUENCE [LARGE SCALE GENOMIC DNA]</scope>
    <source>
        <strain evidence="3">NY0173</strain>
    </source>
</reference>
<feature type="region of interest" description="Disordered" evidence="2">
    <location>
        <begin position="1"/>
        <end position="21"/>
    </location>
</feature>
<sequence>MSGTQDSQEPGEAGEADVMMTPALQQSIAALKAQLARAQAELKRAKEPQIKEPLPSVQCPVLQPGTVQRVDAMGESDVLYWPVDYVSQVMERERRVCPQGQGQDHFFHNTGFVPQRLVNRESVVAQLARLLLAHFRNEEKSADSILSILGVTGSGKTTVMYRWLLPMLRLVYSVPDVLLGRGGAKCTFDPSDSLMQALEAGGVDVLAAWGLCRLYTTRREIFINAGDLQTSFGLHEGASVVHKVMYVLARNVAGRYGATDADILASSVSGIADPDALIAFVNRTVGESYPREDQDTQLMLDELARYYIYAPIKDTGGKTTGEVLVLERERLSHLRSLPTDGDRYSRLREGNDALGLPPLPVLVYIDEIQTAIHRDGSAYTSAFESLADTRSCGLVFGGIRDHKVVRFFNSWRESEIIRLLPVFLPRHLYQMVCDIVLGPLSIALQPSHVSVTSLLLQLSFVGGNPRHLQWLLLALHKLTKEYRGGWSAQDAFMYLVSSTDQAGVMSRDSIKRASGDAQLIRAKHTWNSYLDPALKAELKRFVSQIGHVGTTAVHPLTTNIGVLALLGIPLRSTVDTPERACCLNESEVMAAPWFTVAGGQSLPSDSGYVSRVSPMGSLYSVLGTITRSEDTATGSWTGQDDERYTPFRDLFSEMAAGRLTPIGKQEERELVKRVAAAVLLGRSEFLPRLCGGDTERHEGFYLFGPHPLSSRETQGVRWQRLHSVGCDTAIREVTCNGCKHQLYTHLISEEDVTAALQEYIGTPPSCLKLSHKYGVQPLTEEQQRAVTLEMLVGMRTHRVCIFLNADYAEGPDILVSIGSHLIGVHVSVVGGRETYFRPYAEGVLPGRILNTGLLPCHHVVSLRAGLYTYQCFREMYGPGYMDKGPDTLGTEGIVAEGEARGPHSKDGLLHHYRRALESVLAENTLGEESIDPGNPVLDDTDMASDIARDVDMDMDTLAKSALAAHEVLGSEFFGPLCGSVCREVFTGDESKRG</sequence>
<dbReference type="AlphaFoldDB" id="A0A9K3D4A3"/>
<accession>A0A9K3D4A3</accession>